<dbReference type="PRINTS" id="PR01415">
    <property type="entry name" value="ANKYRIN"/>
</dbReference>
<organism evidence="4 5">
    <name type="scientific">Candidatus Wallbacteria bacterium GWC2_49_35</name>
    <dbReference type="NCBI Taxonomy" id="1817813"/>
    <lineage>
        <taxon>Bacteria</taxon>
        <taxon>Candidatus Walliibacteriota</taxon>
    </lineage>
</organism>
<dbReference type="SUPFAM" id="SSF48403">
    <property type="entry name" value="Ankyrin repeat"/>
    <property type="match status" value="2"/>
</dbReference>
<accession>A0A1F7WIQ2</accession>
<dbReference type="InterPro" id="IPR051165">
    <property type="entry name" value="Multifunctional_ANK_Repeat"/>
</dbReference>
<feature type="repeat" description="ANK" evidence="3">
    <location>
        <begin position="104"/>
        <end position="136"/>
    </location>
</feature>
<keyword evidence="1" id="KW-0677">Repeat</keyword>
<dbReference type="PANTHER" id="PTHR24123:SF141">
    <property type="entry name" value="ANKYRIN 2, ISOFORM U"/>
    <property type="match status" value="1"/>
</dbReference>
<dbReference type="EMBL" id="MGFH01000203">
    <property type="protein sequence ID" value="OGM02693.1"/>
    <property type="molecule type" value="Genomic_DNA"/>
</dbReference>
<dbReference type="PROSITE" id="PS50297">
    <property type="entry name" value="ANK_REP_REGION"/>
    <property type="match status" value="3"/>
</dbReference>
<feature type="repeat" description="ANK" evidence="3">
    <location>
        <begin position="482"/>
        <end position="515"/>
    </location>
</feature>
<dbReference type="PROSITE" id="PS50088">
    <property type="entry name" value="ANK_REPEAT"/>
    <property type="match status" value="3"/>
</dbReference>
<dbReference type="AlphaFoldDB" id="A0A1F7WIQ2"/>
<dbReference type="STRING" id="1817813.A2008_05775"/>
<evidence type="ECO:0000256" key="1">
    <source>
        <dbReference type="ARBA" id="ARBA00022737"/>
    </source>
</evidence>
<dbReference type="SMART" id="SM00248">
    <property type="entry name" value="ANK"/>
    <property type="match status" value="10"/>
</dbReference>
<dbReference type="Proteomes" id="UP000178735">
    <property type="component" value="Unassembled WGS sequence"/>
</dbReference>
<evidence type="ECO:0000256" key="2">
    <source>
        <dbReference type="ARBA" id="ARBA00023043"/>
    </source>
</evidence>
<gene>
    <name evidence="4" type="ORF">A2008_05775</name>
</gene>
<sequence length="608" mass="66192">MLKINFLTDWLKNSLNLQIEAPPVEPAAVPEPEAVADIKILFWKAIQRSDAAAVKKYLAGSPELINAVTDDKQFIEFSRFYETGPVAFDDRVDQRNYEDGDDHGGFTPLAAACLKGDKDLFDLLAARGADINRADSFGFTPIMCALLSQNAYIIKSLADMGAALNVFSADGTSFCRGRVSPLTLAIKLCEADVIQHLLDKNADPDLSGGESDNPLSEAFNRKRPEVASILINAGARIENAFRYDCGYVRSDEAAFYLETALRVYGADSGLARFHEKIYSGSSGGSEKHLLYEASRSDYFEIIKLLISRGADIEEDISHADVVCFYPDGVKITPFIAAAAGGCYETAKLLMARGANIFESDNAALWYALEGVTVYRGYHRMSYCHVRSLLENKDRLLRMIISAGAKFGPGKYYIHEEPLGHVLYHAPDDAEIIGLVLNNIGDKDFKRAILNDNLINSIMKSKNPDVIKTLLTHGADINTLDDKGNTGLIIAARRKKNADIMHILIENGADVNIAGSGGDSALTLAAASYGVETISRLLDRGADIDHAAADGRTALLSAIAFFNEPAALYLIEKGCDTKKADLKGKTALSLAEAKKMGRVAEMLKVKGRR</sequence>
<dbReference type="PANTHER" id="PTHR24123">
    <property type="entry name" value="ANKYRIN REPEAT-CONTAINING"/>
    <property type="match status" value="1"/>
</dbReference>
<evidence type="ECO:0000313" key="5">
    <source>
        <dbReference type="Proteomes" id="UP000178735"/>
    </source>
</evidence>
<reference evidence="4 5" key="1">
    <citation type="journal article" date="2016" name="Nat. Commun.">
        <title>Thousands of microbial genomes shed light on interconnected biogeochemical processes in an aquifer system.</title>
        <authorList>
            <person name="Anantharaman K."/>
            <person name="Brown C.T."/>
            <person name="Hug L.A."/>
            <person name="Sharon I."/>
            <person name="Castelle C.J."/>
            <person name="Probst A.J."/>
            <person name="Thomas B.C."/>
            <person name="Singh A."/>
            <person name="Wilkins M.J."/>
            <person name="Karaoz U."/>
            <person name="Brodie E.L."/>
            <person name="Williams K.H."/>
            <person name="Hubbard S.S."/>
            <person name="Banfield J.F."/>
        </authorList>
    </citation>
    <scope>NUCLEOTIDE SEQUENCE [LARGE SCALE GENOMIC DNA]</scope>
</reference>
<evidence type="ECO:0000313" key="4">
    <source>
        <dbReference type="EMBL" id="OGM02693.1"/>
    </source>
</evidence>
<protein>
    <submittedName>
        <fullName evidence="4">Uncharacterized protein</fullName>
    </submittedName>
</protein>
<feature type="repeat" description="ANK" evidence="3">
    <location>
        <begin position="516"/>
        <end position="548"/>
    </location>
</feature>
<dbReference type="Pfam" id="PF12796">
    <property type="entry name" value="Ank_2"/>
    <property type="match status" value="2"/>
</dbReference>
<dbReference type="Gene3D" id="1.25.40.20">
    <property type="entry name" value="Ankyrin repeat-containing domain"/>
    <property type="match status" value="3"/>
</dbReference>
<dbReference type="InterPro" id="IPR036770">
    <property type="entry name" value="Ankyrin_rpt-contain_sf"/>
</dbReference>
<proteinExistence type="predicted"/>
<dbReference type="InterPro" id="IPR002110">
    <property type="entry name" value="Ankyrin_rpt"/>
</dbReference>
<comment type="caution">
    <text evidence="4">The sequence shown here is derived from an EMBL/GenBank/DDBJ whole genome shotgun (WGS) entry which is preliminary data.</text>
</comment>
<name>A0A1F7WIQ2_9BACT</name>
<keyword evidence="2 3" id="KW-0040">ANK repeat</keyword>
<evidence type="ECO:0000256" key="3">
    <source>
        <dbReference type="PROSITE-ProRule" id="PRU00023"/>
    </source>
</evidence>